<keyword evidence="12" id="KW-0670">Pyruvate</keyword>
<dbReference type="InterPro" id="IPR050068">
    <property type="entry name" value="MurA_subfamily"/>
</dbReference>
<dbReference type="SUPFAM" id="SSF55205">
    <property type="entry name" value="EPT/RTPC-like"/>
    <property type="match status" value="1"/>
</dbReference>
<keyword evidence="4 12" id="KW-0132">Cell division</keyword>
<feature type="binding site" evidence="12">
    <location>
        <position position="310"/>
    </location>
    <ligand>
        <name>UDP-N-acetyl-alpha-D-glucosamine</name>
        <dbReference type="ChEBI" id="CHEBI:57705"/>
    </ligand>
</feature>
<dbReference type="GO" id="GO:0005737">
    <property type="term" value="C:cytoplasm"/>
    <property type="evidence" value="ECO:0007669"/>
    <property type="project" value="UniProtKB-SubCell"/>
</dbReference>
<dbReference type="CDD" id="cd01555">
    <property type="entry name" value="UdpNAET"/>
    <property type="match status" value="1"/>
</dbReference>
<evidence type="ECO:0000256" key="7">
    <source>
        <dbReference type="ARBA" id="ARBA00022984"/>
    </source>
</evidence>
<reference evidence="14" key="2">
    <citation type="journal article" date="2021" name="PeerJ">
        <title>Extensive microbial diversity within the chicken gut microbiome revealed by metagenomics and culture.</title>
        <authorList>
            <person name="Gilroy R."/>
            <person name="Ravi A."/>
            <person name="Getino M."/>
            <person name="Pursley I."/>
            <person name="Horton D.L."/>
            <person name="Alikhan N.F."/>
            <person name="Baker D."/>
            <person name="Gharbi K."/>
            <person name="Hall N."/>
            <person name="Watson M."/>
            <person name="Adriaenssens E.M."/>
            <person name="Foster-Nyarko E."/>
            <person name="Jarju S."/>
            <person name="Secka A."/>
            <person name="Antonio M."/>
            <person name="Oren A."/>
            <person name="Chaudhuri R.R."/>
            <person name="La Ragione R."/>
            <person name="Hildebrand F."/>
            <person name="Pallen M.J."/>
        </authorList>
    </citation>
    <scope>NUCLEOTIDE SEQUENCE</scope>
    <source>
        <strain evidence="14">CHK154-7741</strain>
    </source>
</reference>
<keyword evidence="8 12" id="KW-0131">Cell cycle</keyword>
<accession>A0A9D1N010</accession>
<evidence type="ECO:0000256" key="11">
    <source>
        <dbReference type="ARBA" id="ARBA00047527"/>
    </source>
</evidence>
<dbReference type="EMBL" id="DVOD01000043">
    <property type="protein sequence ID" value="HIU92609.1"/>
    <property type="molecule type" value="Genomic_DNA"/>
</dbReference>
<comment type="caution">
    <text evidence="14">The sequence shown here is derived from an EMBL/GenBank/DDBJ whole genome shotgun (WGS) entry which is preliminary data.</text>
</comment>
<evidence type="ECO:0000256" key="12">
    <source>
        <dbReference type="HAMAP-Rule" id="MF_00111"/>
    </source>
</evidence>
<dbReference type="InterPro" id="IPR013792">
    <property type="entry name" value="RNA3'P_cycl/enolpyr_Trfase_a/b"/>
</dbReference>
<comment type="caution">
    <text evidence="12">Lacks conserved residue(s) required for the propagation of feature annotation.</text>
</comment>
<dbReference type="FunFam" id="3.65.10.10:FF:000001">
    <property type="entry name" value="UDP-N-acetylglucosamine 1-carboxyvinyltransferase"/>
    <property type="match status" value="1"/>
</dbReference>
<keyword evidence="6 12" id="KW-0133">Cell shape</keyword>
<evidence type="ECO:0000256" key="8">
    <source>
        <dbReference type="ARBA" id="ARBA00023306"/>
    </source>
</evidence>
<feature type="binding site" evidence="12">
    <location>
        <position position="332"/>
    </location>
    <ligand>
        <name>UDP-N-acetyl-alpha-D-glucosamine</name>
        <dbReference type="ChEBI" id="CHEBI:57705"/>
    </ligand>
</feature>
<dbReference type="EC" id="2.5.1.7" evidence="12"/>
<proteinExistence type="inferred from homology"/>
<dbReference type="GO" id="GO:0008760">
    <property type="term" value="F:UDP-N-acetylglucosamine 1-carboxyvinyltransferase activity"/>
    <property type="evidence" value="ECO:0007669"/>
    <property type="project" value="UniProtKB-UniRule"/>
</dbReference>
<comment type="similarity">
    <text evidence="10 12">Belongs to the EPSP synthase family. MurA subfamily.</text>
</comment>
<dbReference type="NCBIfam" id="TIGR01072">
    <property type="entry name" value="murA"/>
    <property type="match status" value="1"/>
</dbReference>
<evidence type="ECO:0000259" key="13">
    <source>
        <dbReference type="Pfam" id="PF00275"/>
    </source>
</evidence>
<evidence type="ECO:0000256" key="9">
    <source>
        <dbReference type="ARBA" id="ARBA00023316"/>
    </source>
</evidence>
<keyword evidence="9 12" id="KW-0961">Cell wall biogenesis/degradation</keyword>
<evidence type="ECO:0000256" key="2">
    <source>
        <dbReference type="ARBA" id="ARBA00004752"/>
    </source>
</evidence>
<dbReference type="GO" id="GO:0019277">
    <property type="term" value="P:UDP-N-acetylgalactosamine biosynthetic process"/>
    <property type="evidence" value="ECO:0007669"/>
    <property type="project" value="InterPro"/>
</dbReference>
<evidence type="ECO:0000313" key="14">
    <source>
        <dbReference type="EMBL" id="HIU92609.1"/>
    </source>
</evidence>
<comment type="catalytic activity">
    <reaction evidence="11 12">
        <text>phosphoenolpyruvate + UDP-N-acetyl-alpha-D-glucosamine = UDP-N-acetyl-3-O-(1-carboxyvinyl)-alpha-D-glucosamine + phosphate</text>
        <dbReference type="Rhea" id="RHEA:18681"/>
        <dbReference type="ChEBI" id="CHEBI:43474"/>
        <dbReference type="ChEBI" id="CHEBI:57705"/>
        <dbReference type="ChEBI" id="CHEBI:58702"/>
        <dbReference type="ChEBI" id="CHEBI:68483"/>
        <dbReference type="EC" id="2.5.1.7"/>
    </reaction>
</comment>
<feature type="binding site" evidence="12">
    <location>
        <position position="95"/>
    </location>
    <ligand>
        <name>UDP-N-acetyl-alpha-D-glucosamine</name>
        <dbReference type="ChEBI" id="CHEBI:57705"/>
    </ligand>
</feature>
<gene>
    <name evidence="12 14" type="primary">murA</name>
    <name evidence="14" type="ORF">IAD26_05680</name>
</gene>
<evidence type="ECO:0000256" key="10">
    <source>
        <dbReference type="ARBA" id="ARBA00038367"/>
    </source>
</evidence>
<comment type="pathway">
    <text evidence="2 12">Cell wall biogenesis; peptidoglycan biosynthesis.</text>
</comment>
<keyword evidence="3 12" id="KW-0963">Cytoplasm</keyword>
<dbReference type="Gene3D" id="3.65.10.10">
    <property type="entry name" value="Enolpyruvate transferase domain"/>
    <property type="match status" value="2"/>
</dbReference>
<feature type="active site" description="Proton donor" evidence="12">
    <location>
        <position position="119"/>
    </location>
</feature>
<evidence type="ECO:0000256" key="4">
    <source>
        <dbReference type="ARBA" id="ARBA00022618"/>
    </source>
</evidence>
<feature type="domain" description="Enolpyruvate transferase" evidence="13">
    <location>
        <begin position="8"/>
        <end position="410"/>
    </location>
</feature>
<dbReference type="GO" id="GO:0008360">
    <property type="term" value="P:regulation of cell shape"/>
    <property type="evidence" value="ECO:0007669"/>
    <property type="project" value="UniProtKB-KW"/>
</dbReference>
<keyword evidence="5 12" id="KW-0808">Transferase</keyword>
<sequence>MAEKLKIKGAKALHGEVSISGAKNAVLKLMAAAILPKGETVIHNVPQLTDVNIMLRVIEGLGVKTKYDTNAKTVSIDSTDITSITAKYELVSKMRASFIILGALVSRCKEAIVALPGGCAIGERRVDFHIKGLEALGASIKIENGYVHAKADKLTGTDIYLDIPSVGATENLMLAAILAEGATRIQNAAQEPEIVDLANFLNAMGADISGAGTSEIVINGVTQNDLHPIEYTTIPDRIEAGTYMAAIIATQGKGIIKNVLPSHLTFYNSKLIKMGANIKLIEPTVIEVSCNQRLKSVNIVTQPYPGFPTDLQSLAMAMLTTADGVSIITESLYENRFMQVPELRRMGADIHQERNHALVRGVDSLNGTNLKASDLRAGASLIIAALMADGESEIEALHHIDRGYELFETKFANLGADIVRYNDESDNIIQNASVELNKGNINASI</sequence>
<dbReference type="HAMAP" id="MF_00111">
    <property type="entry name" value="MurA"/>
    <property type="match status" value="1"/>
</dbReference>
<dbReference type="GO" id="GO:0009252">
    <property type="term" value="P:peptidoglycan biosynthetic process"/>
    <property type="evidence" value="ECO:0007669"/>
    <property type="project" value="UniProtKB-UniRule"/>
</dbReference>
<dbReference type="Proteomes" id="UP000886748">
    <property type="component" value="Unassembled WGS sequence"/>
</dbReference>
<comment type="function">
    <text evidence="12">Cell wall formation. Adds enolpyruvyl to UDP-N-acetylglucosamine.</text>
</comment>
<evidence type="ECO:0000256" key="6">
    <source>
        <dbReference type="ARBA" id="ARBA00022960"/>
    </source>
</evidence>
<name>A0A9D1N010_9CLOT</name>
<reference evidence="14" key="1">
    <citation type="submission" date="2020-10" db="EMBL/GenBank/DDBJ databases">
        <authorList>
            <person name="Gilroy R."/>
        </authorList>
    </citation>
    <scope>NUCLEOTIDE SEQUENCE</scope>
    <source>
        <strain evidence="14">CHK154-7741</strain>
    </source>
</reference>
<organism evidence="14 15">
    <name type="scientific">Candidatus Limenecus avicola</name>
    <dbReference type="NCBI Taxonomy" id="2840847"/>
    <lineage>
        <taxon>Bacteria</taxon>
        <taxon>Bacillati</taxon>
        <taxon>Bacillota</taxon>
        <taxon>Clostridia</taxon>
        <taxon>Eubacteriales</taxon>
        <taxon>Clostridiaceae</taxon>
        <taxon>Clostridiaceae incertae sedis</taxon>
        <taxon>Candidatus Limenecus</taxon>
    </lineage>
</organism>
<dbReference type="AlphaFoldDB" id="A0A9D1N010"/>
<dbReference type="Pfam" id="PF00275">
    <property type="entry name" value="EPSP_synthase"/>
    <property type="match status" value="1"/>
</dbReference>
<evidence type="ECO:0000256" key="5">
    <source>
        <dbReference type="ARBA" id="ARBA00022679"/>
    </source>
</evidence>
<dbReference type="InterPro" id="IPR005750">
    <property type="entry name" value="UDP_GlcNAc_COvinyl_MurA"/>
</dbReference>
<dbReference type="PANTHER" id="PTHR43783:SF1">
    <property type="entry name" value="UDP-N-ACETYLGLUCOSAMINE 1-CARBOXYVINYLTRANSFERASE"/>
    <property type="match status" value="1"/>
</dbReference>
<dbReference type="GO" id="GO:0051301">
    <property type="term" value="P:cell division"/>
    <property type="evidence" value="ECO:0007669"/>
    <property type="project" value="UniProtKB-KW"/>
</dbReference>
<dbReference type="InterPro" id="IPR036968">
    <property type="entry name" value="Enolpyruvate_Tfrase_sf"/>
</dbReference>
<dbReference type="InterPro" id="IPR001986">
    <property type="entry name" value="Enolpyruvate_Tfrase_dom"/>
</dbReference>
<evidence type="ECO:0000256" key="1">
    <source>
        <dbReference type="ARBA" id="ARBA00004496"/>
    </source>
</evidence>
<feature type="modified residue" description="2-(S-cysteinyl)pyruvic acid O-phosphothioketal" evidence="12">
    <location>
        <position position="119"/>
    </location>
</feature>
<evidence type="ECO:0000256" key="3">
    <source>
        <dbReference type="ARBA" id="ARBA00022490"/>
    </source>
</evidence>
<comment type="subcellular location">
    <subcellularLocation>
        <location evidence="1 12">Cytoplasm</location>
    </subcellularLocation>
</comment>
<keyword evidence="7 12" id="KW-0573">Peptidoglycan synthesis</keyword>
<dbReference type="PANTHER" id="PTHR43783">
    <property type="entry name" value="UDP-N-ACETYLGLUCOSAMINE 1-CARBOXYVINYLTRANSFERASE"/>
    <property type="match status" value="1"/>
</dbReference>
<protein>
    <recommendedName>
        <fullName evidence="12">UDP-N-acetylglucosamine 1-carboxyvinyltransferase</fullName>
        <ecNumber evidence="12">2.5.1.7</ecNumber>
    </recommendedName>
    <alternativeName>
        <fullName evidence="12">Enoylpyruvate transferase</fullName>
    </alternativeName>
    <alternativeName>
        <fullName evidence="12">UDP-N-acetylglucosamine enolpyruvyl transferase</fullName>
        <shortName evidence="12">EPT</shortName>
    </alternativeName>
</protein>
<dbReference type="GO" id="GO:0071555">
    <property type="term" value="P:cell wall organization"/>
    <property type="evidence" value="ECO:0007669"/>
    <property type="project" value="UniProtKB-KW"/>
</dbReference>
<evidence type="ECO:0000313" key="15">
    <source>
        <dbReference type="Proteomes" id="UP000886748"/>
    </source>
</evidence>
<feature type="binding site" evidence="12">
    <location>
        <begin position="23"/>
        <end position="24"/>
    </location>
    <ligand>
        <name>phosphoenolpyruvate</name>
        <dbReference type="ChEBI" id="CHEBI:58702"/>
    </ligand>
</feature>
<dbReference type="NCBIfam" id="NF006873">
    <property type="entry name" value="PRK09369.1"/>
    <property type="match status" value="1"/>
</dbReference>